<dbReference type="STRING" id="388467.A19Y_0490"/>
<sequence length="71" mass="8173">MNRENAVPSNCRNCLHYKPEGRRGGTCQMFHAPVQSHWKSCSLAALPFIYLLDRSETEFYGIPDEKEQKVS</sequence>
<proteinExistence type="predicted"/>
<gene>
    <name evidence="1" type="ORF">A19Y_0490</name>
</gene>
<reference evidence="1 2" key="1">
    <citation type="journal article" date="2014" name="Appl. Environ. Microbiol.">
        <title>Elucidation of insertion elements encoded on plasmids and in vitro construction of shuttle vectors from the toxic cyanobacterium Planktothrix.</title>
        <authorList>
            <person name="Christiansen G."/>
            <person name="Goesmann A."/>
            <person name="Kurmayer R."/>
        </authorList>
    </citation>
    <scope>NUCLEOTIDE SEQUENCE [LARGE SCALE GENOMIC DNA]</scope>
    <source>
        <strain evidence="1 2">NIVA-CYA 126/8</strain>
    </source>
</reference>
<name>A0A073CBJ1_PLAA1</name>
<dbReference type="HOGENOM" id="CLU_2847078_0_0_3"/>
<dbReference type="AlphaFoldDB" id="A0A073CBJ1"/>
<dbReference type="eggNOG" id="ENOG5032YCP">
    <property type="taxonomic scope" value="Bacteria"/>
</dbReference>
<dbReference type="Proteomes" id="UP000027395">
    <property type="component" value="Chromosome"/>
</dbReference>
<protein>
    <submittedName>
        <fullName evidence="1">Uncharacterized protein</fullName>
    </submittedName>
</protein>
<organism evidence="1 2">
    <name type="scientific">Planktothrix agardhii (strain NIVA-CYA 126/8)</name>
    <dbReference type="NCBI Taxonomy" id="388467"/>
    <lineage>
        <taxon>Bacteria</taxon>
        <taxon>Bacillati</taxon>
        <taxon>Cyanobacteriota</taxon>
        <taxon>Cyanophyceae</taxon>
        <taxon>Oscillatoriophycideae</taxon>
        <taxon>Oscillatoriales</taxon>
        <taxon>Microcoleaceae</taxon>
        <taxon>Planktothrix</taxon>
    </lineage>
</organism>
<accession>A0A073CBJ1</accession>
<evidence type="ECO:0000313" key="1">
    <source>
        <dbReference type="EMBL" id="KEI65694.1"/>
    </source>
</evidence>
<dbReference type="GeneID" id="77286764"/>
<evidence type="ECO:0000313" key="2">
    <source>
        <dbReference type="Proteomes" id="UP000027395"/>
    </source>
</evidence>
<keyword evidence="2" id="KW-1185">Reference proteome</keyword>
<dbReference type="EMBL" id="CM002803">
    <property type="protein sequence ID" value="KEI65694.1"/>
    <property type="molecule type" value="Genomic_DNA"/>
</dbReference>
<dbReference type="PATRIC" id="fig|388467.6.peg.439"/>
<dbReference type="RefSeq" id="WP_072005169.1">
    <property type="nucleotide sequence ID" value="NZ_CM002803.1"/>
</dbReference>